<evidence type="ECO:0000313" key="3">
    <source>
        <dbReference type="Proteomes" id="UP000613255"/>
    </source>
</evidence>
<evidence type="ECO:0000313" key="2">
    <source>
        <dbReference type="EMBL" id="MBI6630668.1"/>
    </source>
</evidence>
<evidence type="ECO:0000256" key="1">
    <source>
        <dbReference type="SAM" id="Phobius"/>
    </source>
</evidence>
<feature type="transmembrane region" description="Helical" evidence="1">
    <location>
        <begin position="65"/>
        <end position="82"/>
    </location>
</feature>
<reference evidence="2" key="1">
    <citation type="submission" date="2020-12" db="EMBL/GenBank/DDBJ databases">
        <title>Pontibaca salina gen. nov., sp. nov., isolated from marine sediment.</title>
        <authorList>
            <person name="Bo J."/>
            <person name="Wang S."/>
            <person name="Song X."/>
            <person name="Du Z."/>
        </authorList>
    </citation>
    <scope>NUCLEOTIDE SEQUENCE</scope>
    <source>
        <strain evidence="2">S1109L</strain>
    </source>
</reference>
<dbReference type="EMBL" id="JAEIJD010000012">
    <property type="protein sequence ID" value="MBI6630668.1"/>
    <property type="molecule type" value="Genomic_DNA"/>
</dbReference>
<feature type="transmembrane region" description="Helical" evidence="1">
    <location>
        <begin position="39"/>
        <end position="59"/>
    </location>
</feature>
<comment type="caution">
    <text evidence="2">The sequence shown here is derived from an EMBL/GenBank/DDBJ whole genome shotgun (WGS) entry which is preliminary data.</text>
</comment>
<gene>
    <name evidence="2" type="ORF">JAO82_12345</name>
</gene>
<dbReference type="AlphaFoldDB" id="A0A934HUV2"/>
<keyword evidence="1" id="KW-0812">Transmembrane</keyword>
<keyword evidence="1" id="KW-1133">Transmembrane helix</keyword>
<feature type="transmembrane region" description="Helical" evidence="1">
    <location>
        <begin position="205"/>
        <end position="224"/>
    </location>
</feature>
<keyword evidence="3" id="KW-1185">Reference proteome</keyword>
<name>A0A934HUV2_9RHOB</name>
<keyword evidence="1" id="KW-0472">Membrane</keyword>
<dbReference type="Proteomes" id="UP000613255">
    <property type="component" value="Unassembled WGS sequence"/>
</dbReference>
<organism evidence="2 3">
    <name type="scientific">Pontibaca salina</name>
    <dbReference type="NCBI Taxonomy" id="2795731"/>
    <lineage>
        <taxon>Bacteria</taxon>
        <taxon>Pseudomonadati</taxon>
        <taxon>Pseudomonadota</taxon>
        <taxon>Alphaproteobacteria</taxon>
        <taxon>Rhodobacterales</taxon>
        <taxon>Roseobacteraceae</taxon>
        <taxon>Pontibaca</taxon>
    </lineage>
</organism>
<accession>A0A934HUV2</accession>
<protein>
    <submittedName>
        <fullName evidence="2">Uncharacterized protein</fullName>
    </submittedName>
</protein>
<dbReference type="RefSeq" id="WP_198686693.1">
    <property type="nucleotide sequence ID" value="NZ_JAEIJD010000012.1"/>
</dbReference>
<proteinExistence type="predicted"/>
<sequence length="324" mass="35634">MDFKKPDMKTRLAQLGFLVKHSFTIVGRNRALIAPVARMAVYAIVMILLLFIGICLVLYDNGNGTWFLLAAGLMFLYKFFYYNRAELTLSRMTWTAATGGTPNHRAARKEISDLRRQIRILGLLDMVGAWVASRKTKAGGFMNMLLGGIVEIWDLVNHFLLPAFAIDKLSLADGIASLKQLKDHVPETLGGVFGLDILGGVVRTLMAPLYGAGVLFGIIVGVVGGHHMPEAFSGGTIGELFPDMPQIWLIGPDSIFSWLPVFVVVSLGVLVHAIFARIVTAIKVIYFTLFYARIEHAEALAPDIRADLEGYLELEQTDAELVPV</sequence>
<feature type="transmembrane region" description="Helical" evidence="1">
    <location>
        <begin position="255"/>
        <end position="275"/>
    </location>
</feature>